<dbReference type="Proteomes" id="UP001259982">
    <property type="component" value="Unassembled WGS sequence"/>
</dbReference>
<dbReference type="EC" id="2.1.2.2" evidence="6"/>
<dbReference type="Pfam" id="PF00551">
    <property type="entry name" value="Formyl_trans_N"/>
    <property type="match status" value="1"/>
</dbReference>
<feature type="domain" description="Formyl transferase N-terminal" evidence="7">
    <location>
        <begin position="6"/>
        <end position="186"/>
    </location>
</feature>
<accession>A0ABU3BA81</accession>
<dbReference type="HAMAP" id="MF_01930">
    <property type="entry name" value="PurN"/>
    <property type="match status" value="1"/>
</dbReference>
<evidence type="ECO:0000256" key="2">
    <source>
        <dbReference type="ARBA" id="ARBA00022679"/>
    </source>
</evidence>
<feature type="binding site" evidence="6">
    <location>
        <begin position="93"/>
        <end position="96"/>
    </location>
    <ligand>
        <name>(6R)-10-formyltetrahydrofolate</name>
        <dbReference type="ChEBI" id="CHEBI:195366"/>
    </ligand>
</feature>
<evidence type="ECO:0000256" key="3">
    <source>
        <dbReference type="ARBA" id="ARBA00022755"/>
    </source>
</evidence>
<evidence type="ECO:0000313" key="9">
    <source>
        <dbReference type="Proteomes" id="UP001259982"/>
    </source>
</evidence>
<dbReference type="SUPFAM" id="SSF53328">
    <property type="entry name" value="Formyltransferase"/>
    <property type="match status" value="1"/>
</dbReference>
<dbReference type="InterPro" id="IPR001555">
    <property type="entry name" value="GART_AS"/>
</dbReference>
<dbReference type="PROSITE" id="PS00373">
    <property type="entry name" value="GART"/>
    <property type="match status" value="1"/>
</dbReference>
<gene>
    <name evidence="6 8" type="primary">purN</name>
    <name evidence="8" type="ORF">RM531_12995</name>
</gene>
<feature type="binding site" evidence="6">
    <location>
        <position position="110"/>
    </location>
    <ligand>
        <name>(6R)-10-formyltetrahydrofolate</name>
        <dbReference type="ChEBI" id="CHEBI:195366"/>
    </ligand>
</feature>
<evidence type="ECO:0000313" key="8">
    <source>
        <dbReference type="EMBL" id="MDT0619389.1"/>
    </source>
</evidence>
<comment type="catalytic activity">
    <reaction evidence="5 6">
        <text>N(1)-(5-phospho-beta-D-ribosyl)glycinamide + (6R)-10-formyltetrahydrofolate = N(2)-formyl-N(1)-(5-phospho-beta-D-ribosyl)glycinamide + (6S)-5,6,7,8-tetrahydrofolate + H(+)</text>
        <dbReference type="Rhea" id="RHEA:15053"/>
        <dbReference type="ChEBI" id="CHEBI:15378"/>
        <dbReference type="ChEBI" id="CHEBI:57453"/>
        <dbReference type="ChEBI" id="CHEBI:143788"/>
        <dbReference type="ChEBI" id="CHEBI:147286"/>
        <dbReference type="ChEBI" id="CHEBI:195366"/>
        <dbReference type="EC" id="2.1.2.2"/>
    </reaction>
</comment>
<comment type="similarity">
    <text evidence="4 6">Belongs to the GART family.</text>
</comment>
<protein>
    <recommendedName>
        <fullName evidence="6">Phosphoribosylglycinamide formyltransferase</fullName>
        <ecNumber evidence="6">2.1.2.2</ecNumber>
    </recommendedName>
    <alternativeName>
        <fullName evidence="6">5'-phosphoribosylglycinamide transformylase</fullName>
    </alternativeName>
    <alternativeName>
        <fullName evidence="6">GAR transformylase</fullName>
        <shortName evidence="6">GART</shortName>
    </alternativeName>
</protein>
<comment type="pathway">
    <text evidence="1 6">Purine metabolism; IMP biosynthesis via de novo pathway; N(2)-formyl-N(1)-(5-phospho-D-ribosyl)glycinamide from N(1)-(5-phospho-D-ribosyl)glycinamide (10-formyl THF route): step 1/1.</text>
</comment>
<dbReference type="EMBL" id="JAVRHY010000014">
    <property type="protein sequence ID" value="MDT0619389.1"/>
    <property type="molecule type" value="Genomic_DNA"/>
</dbReference>
<keyword evidence="2 6" id="KW-0808">Transferase</keyword>
<comment type="caution">
    <text evidence="6">Lacks conserved residue(s) required for the propagation of feature annotation.</text>
</comment>
<dbReference type="CDD" id="cd08645">
    <property type="entry name" value="FMT_core_GART"/>
    <property type="match status" value="1"/>
</dbReference>
<comment type="function">
    <text evidence="6">Catalyzes the transfer of a formyl group from 10-formyltetrahydrofolate to 5-phospho-ribosyl-glycinamide (GAR), producing 5-phospho-ribosyl-N-formylglycinamide (FGAR) and tetrahydrofolate.</text>
</comment>
<feature type="site" description="Raises pKa of active site His" evidence="6">
    <location>
        <position position="148"/>
    </location>
</feature>
<evidence type="ECO:0000256" key="4">
    <source>
        <dbReference type="ARBA" id="ARBA00038440"/>
    </source>
</evidence>
<dbReference type="InterPro" id="IPR002376">
    <property type="entry name" value="Formyl_transf_N"/>
</dbReference>
<dbReference type="RefSeq" id="WP_311659803.1">
    <property type="nucleotide sequence ID" value="NZ_JAVRHY010000014.1"/>
</dbReference>
<dbReference type="InterPro" id="IPR036477">
    <property type="entry name" value="Formyl_transf_N_sf"/>
</dbReference>
<feature type="binding site" evidence="6">
    <location>
        <position position="68"/>
    </location>
    <ligand>
        <name>(6R)-10-formyltetrahydrofolate</name>
        <dbReference type="ChEBI" id="CHEBI:195366"/>
    </ligand>
</feature>
<dbReference type="PANTHER" id="PTHR43369">
    <property type="entry name" value="PHOSPHORIBOSYLGLYCINAMIDE FORMYLTRANSFERASE"/>
    <property type="match status" value="1"/>
</dbReference>
<organism evidence="8 9">
    <name type="scientific">Spectribacter acetivorans</name>
    <dbReference type="NCBI Taxonomy" id="3075603"/>
    <lineage>
        <taxon>Bacteria</taxon>
        <taxon>Pseudomonadati</taxon>
        <taxon>Pseudomonadota</taxon>
        <taxon>Gammaproteobacteria</taxon>
        <taxon>Salinisphaerales</taxon>
        <taxon>Salinisphaeraceae</taxon>
        <taxon>Spectribacter</taxon>
    </lineage>
</organism>
<proteinExistence type="inferred from homology"/>
<keyword evidence="9" id="KW-1185">Reference proteome</keyword>
<evidence type="ECO:0000259" key="7">
    <source>
        <dbReference type="Pfam" id="PF00551"/>
    </source>
</evidence>
<sequence>MDSLSRAVVLVSGRGRNLQALLAARAAGTLPLNITRVITNRPGIPALDIAARASVPGTVLQPKGFSSRAAFDAELARHVAAENPDWVVLAGYMRILDSAFVQQFAGRLVNIHPSLLPRHRGLDTHRRALAAGDARHGATVHLVTADLDAGPGILQGSIAVAAQDTPTSLADRVMHQVETRIYPQALGWLASGRVDFADGRVRMDNRPLEAPIHVDCDST</sequence>
<keyword evidence="3 6" id="KW-0658">Purine biosynthesis</keyword>
<evidence type="ECO:0000256" key="5">
    <source>
        <dbReference type="ARBA" id="ARBA00047664"/>
    </source>
</evidence>
<dbReference type="GO" id="GO:0004644">
    <property type="term" value="F:phosphoribosylglycinamide formyltransferase activity"/>
    <property type="evidence" value="ECO:0007669"/>
    <property type="project" value="UniProtKB-EC"/>
</dbReference>
<name>A0ABU3BA81_9GAMM</name>
<dbReference type="NCBIfam" id="TIGR00639">
    <property type="entry name" value="PurN"/>
    <property type="match status" value="1"/>
</dbReference>
<feature type="active site" description="Proton donor" evidence="6">
    <location>
        <position position="112"/>
    </location>
</feature>
<dbReference type="PANTHER" id="PTHR43369:SF2">
    <property type="entry name" value="PHOSPHORIBOSYLGLYCINAMIDE FORMYLTRANSFERASE"/>
    <property type="match status" value="1"/>
</dbReference>
<evidence type="ECO:0000256" key="6">
    <source>
        <dbReference type="HAMAP-Rule" id="MF_01930"/>
    </source>
</evidence>
<dbReference type="InterPro" id="IPR004607">
    <property type="entry name" value="GART"/>
</dbReference>
<dbReference type="Gene3D" id="3.40.50.170">
    <property type="entry name" value="Formyl transferase, N-terminal domain"/>
    <property type="match status" value="1"/>
</dbReference>
<comment type="caution">
    <text evidence="8">The sequence shown here is derived from an EMBL/GenBank/DDBJ whole genome shotgun (WGS) entry which is preliminary data.</text>
</comment>
<evidence type="ECO:0000256" key="1">
    <source>
        <dbReference type="ARBA" id="ARBA00005054"/>
    </source>
</evidence>
<reference evidence="8 9" key="1">
    <citation type="submission" date="2023-09" db="EMBL/GenBank/DDBJ databases">
        <authorList>
            <person name="Rey-Velasco X."/>
        </authorList>
    </citation>
    <scope>NUCLEOTIDE SEQUENCE [LARGE SCALE GENOMIC DNA]</scope>
    <source>
        <strain evidence="8 9">P385</strain>
    </source>
</reference>